<keyword evidence="2" id="KW-1185">Reference proteome</keyword>
<dbReference type="EMBL" id="KB456263">
    <property type="protein sequence ID" value="EMF13856.1"/>
    <property type="molecule type" value="Genomic_DNA"/>
</dbReference>
<gene>
    <name evidence="1" type="ORF">SEPMUDRAFT_149006</name>
</gene>
<sequence length="100" mass="10756">MMPGTGLNSRNLLYLPGLGRVMNGTASTGLLLLAGWRLGMVPIPDSSGHATVEPVSLAHPSSWSLMRDVPYPPSDKVEELPPSWSCCRGLIQVGFPVIYH</sequence>
<dbReference type="Proteomes" id="UP000016931">
    <property type="component" value="Unassembled WGS sequence"/>
</dbReference>
<dbReference type="GeneID" id="27902417"/>
<dbReference type="AlphaFoldDB" id="M3C0K7"/>
<reference evidence="1 2" key="1">
    <citation type="journal article" date="2012" name="PLoS Pathog.">
        <title>Diverse lifestyles and strategies of plant pathogenesis encoded in the genomes of eighteen Dothideomycetes fungi.</title>
        <authorList>
            <person name="Ohm R.A."/>
            <person name="Feau N."/>
            <person name="Henrissat B."/>
            <person name="Schoch C.L."/>
            <person name="Horwitz B.A."/>
            <person name="Barry K.W."/>
            <person name="Condon B.J."/>
            <person name="Copeland A.C."/>
            <person name="Dhillon B."/>
            <person name="Glaser F."/>
            <person name="Hesse C.N."/>
            <person name="Kosti I."/>
            <person name="LaButti K."/>
            <person name="Lindquist E.A."/>
            <person name="Lucas S."/>
            <person name="Salamov A.A."/>
            <person name="Bradshaw R.E."/>
            <person name="Ciuffetti L."/>
            <person name="Hamelin R.C."/>
            <person name="Kema G.H.J."/>
            <person name="Lawrence C."/>
            <person name="Scott J.A."/>
            <person name="Spatafora J.W."/>
            <person name="Turgeon B.G."/>
            <person name="de Wit P.J.G.M."/>
            <person name="Zhong S."/>
            <person name="Goodwin S.B."/>
            <person name="Grigoriev I.V."/>
        </authorList>
    </citation>
    <scope>NUCLEOTIDE SEQUENCE [LARGE SCALE GENOMIC DNA]</scope>
    <source>
        <strain evidence="1 2">SO2202</strain>
    </source>
</reference>
<organism evidence="1 2">
    <name type="scientific">Sphaerulina musiva (strain SO2202)</name>
    <name type="common">Poplar stem canker fungus</name>
    <name type="synonym">Septoria musiva</name>
    <dbReference type="NCBI Taxonomy" id="692275"/>
    <lineage>
        <taxon>Eukaryota</taxon>
        <taxon>Fungi</taxon>
        <taxon>Dikarya</taxon>
        <taxon>Ascomycota</taxon>
        <taxon>Pezizomycotina</taxon>
        <taxon>Dothideomycetes</taxon>
        <taxon>Dothideomycetidae</taxon>
        <taxon>Mycosphaerellales</taxon>
        <taxon>Mycosphaerellaceae</taxon>
        <taxon>Sphaerulina</taxon>
    </lineage>
</organism>
<proteinExistence type="predicted"/>
<evidence type="ECO:0000313" key="1">
    <source>
        <dbReference type="EMBL" id="EMF13856.1"/>
    </source>
</evidence>
<dbReference type="HOGENOM" id="CLU_2307829_0_0_1"/>
<accession>M3C0K7</accession>
<protein>
    <submittedName>
        <fullName evidence="1">Uncharacterized protein</fullName>
    </submittedName>
</protein>
<name>M3C0K7_SPHMS</name>
<evidence type="ECO:0000313" key="2">
    <source>
        <dbReference type="Proteomes" id="UP000016931"/>
    </source>
</evidence>
<dbReference type="RefSeq" id="XP_016761977.1">
    <property type="nucleotide sequence ID" value="XM_016905280.1"/>
</dbReference>